<keyword evidence="6 10" id="KW-0695">RNA-directed DNA polymerase</keyword>
<dbReference type="CDD" id="cd09272">
    <property type="entry name" value="RNase_HI_RT_Ty1"/>
    <property type="match status" value="1"/>
</dbReference>
<evidence type="ECO:0000259" key="8">
    <source>
        <dbReference type="Pfam" id="PF17917"/>
    </source>
</evidence>
<dbReference type="SUPFAM" id="SSF56672">
    <property type="entry name" value="DNA/RNA polymerases"/>
    <property type="match status" value="1"/>
</dbReference>
<feature type="compositionally biased region" description="Basic and acidic residues" evidence="7">
    <location>
        <begin position="1314"/>
        <end position="1328"/>
    </location>
</feature>
<evidence type="ECO:0000313" key="10">
    <source>
        <dbReference type="EMBL" id="GEU70251.1"/>
    </source>
</evidence>
<evidence type="ECO:0000256" key="2">
    <source>
        <dbReference type="ARBA" id="ARBA00022695"/>
    </source>
</evidence>
<gene>
    <name evidence="10" type="ORF">Tci_042229</name>
</gene>
<evidence type="ECO:0000256" key="3">
    <source>
        <dbReference type="ARBA" id="ARBA00022722"/>
    </source>
</evidence>
<dbReference type="PANTHER" id="PTHR34072:SF52">
    <property type="entry name" value="RIBONUCLEASE H"/>
    <property type="match status" value="1"/>
</dbReference>
<feature type="compositionally biased region" description="Basic and acidic residues" evidence="7">
    <location>
        <begin position="1083"/>
        <end position="1100"/>
    </location>
</feature>
<dbReference type="InterPro" id="IPR043502">
    <property type="entry name" value="DNA/RNA_pol_sf"/>
</dbReference>
<dbReference type="EMBL" id="BKCJ010006080">
    <property type="protein sequence ID" value="GEU70251.1"/>
    <property type="molecule type" value="Genomic_DNA"/>
</dbReference>
<dbReference type="InterPro" id="IPR012337">
    <property type="entry name" value="RNaseH-like_sf"/>
</dbReference>
<organism evidence="10">
    <name type="scientific">Tanacetum cinerariifolium</name>
    <name type="common">Dalmatian daisy</name>
    <name type="synonym">Chrysanthemum cinerariifolium</name>
    <dbReference type="NCBI Taxonomy" id="118510"/>
    <lineage>
        <taxon>Eukaryota</taxon>
        <taxon>Viridiplantae</taxon>
        <taxon>Streptophyta</taxon>
        <taxon>Embryophyta</taxon>
        <taxon>Tracheophyta</taxon>
        <taxon>Spermatophyta</taxon>
        <taxon>Magnoliopsida</taxon>
        <taxon>eudicotyledons</taxon>
        <taxon>Gunneridae</taxon>
        <taxon>Pentapetalae</taxon>
        <taxon>asterids</taxon>
        <taxon>campanulids</taxon>
        <taxon>Asterales</taxon>
        <taxon>Asteraceae</taxon>
        <taxon>Asteroideae</taxon>
        <taxon>Anthemideae</taxon>
        <taxon>Anthemidinae</taxon>
        <taxon>Tanacetum</taxon>
    </lineage>
</organism>
<dbReference type="PANTHER" id="PTHR34072">
    <property type="entry name" value="ENZYMATIC POLYPROTEIN-RELATED"/>
    <property type="match status" value="1"/>
</dbReference>
<feature type="domain" description="Tf2-1-like SH3-like" evidence="9">
    <location>
        <begin position="323"/>
        <end position="356"/>
    </location>
</feature>
<dbReference type="Pfam" id="PF24626">
    <property type="entry name" value="SH3_Tf2-1"/>
    <property type="match status" value="1"/>
</dbReference>
<feature type="compositionally biased region" description="Basic and acidic residues" evidence="7">
    <location>
        <begin position="1107"/>
        <end position="1119"/>
    </location>
</feature>
<dbReference type="CDD" id="cd09274">
    <property type="entry name" value="RNase_HI_RT_Ty3"/>
    <property type="match status" value="1"/>
</dbReference>
<evidence type="ECO:0000256" key="5">
    <source>
        <dbReference type="ARBA" id="ARBA00022801"/>
    </source>
</evidence>
<dbReference type="GO" id="GO:0003676">
    <property type="term" value="F:nucleic acid binding"/>
    <property type="evidence" value="ECO:0007669"/>
    <property type="project" value="InterPro"/>
</dbReference>
<dbReference type="SUPFAM" id="SSF53098">
    <property type="entry name" value="Ribonuclease H-like"/>
    <property type="match status" value="2"/>
</dbReference>
<proteinExistence type="predicted"/>
<dbReference type="Gene3D" id="3.30.70.270">
    <property type="match status" value="1"/>
</dbReference>
<dbReference type="InterPro" id="IPR036397">
    <property type="entry name" value="RNaseH_sf"/>
</dbReference>
<reference evidence="10" key="1">
    <citation type="journal article" date="2019" name="Sci. Rep.">
        <title>Draft genome of Tanacetum cinerariifolium, the natural source of mosquito coil.</title>
        <authorList>
            <person name="Yamashiro T."/>
            <person name="Shiraishi A."/>
            <person name="Satake H."/>
            <person name="Nakayama K."/>
        </authorList>
    </citation>
    <scope>NUCLEOTIDE SEQUENCE</scope>
</reference>
<name>A0A6L2M8I9_TANCI</name>
<dbReference type="GO" id="GO:0003964">
    <property type="term" value="F:RNA-directed DNA polymerase activity"/>
    <property type="evidence" value="ECO:0007669"/>
    <property type="project" value="UniProtKB-KW"/>
</dbReference>
<dbReference type="Pfam" id="PF17917">
    <property type="entry name" value="RT_RNaseH"/>
    <property type="match status" value="1"/>
</dbReference>
<feature type="region of interest" description="Disordered" evidence="7">
    <location>
        <begin position="1075"/>
        <end position="1183"/>
    </location>
</feature>
<dbReference type="InterPro" id="IPR043128">
    <property type="entry name" value="Rev_trsase/Diguanyl_cyclase"/>
</dbReference>
<dbReference type="Gene3D" id="3.30.420.10">
    <property type="entry name" value="Ribonuclease H-like superfamily/Ribonuclease H"/>
    <property type="match status" value="1"/>
</dbReference>
<keyword evidence="2" id="KW-0548">Nucleotidyltransferase</keyword>
<dbReference type="InterPro" id="IPR056924">
    <property type="entry name" value="SH3_Tf2-1"/>
</dbReference>
<evidence type="ECO:0000259" key="9">
    <source>
        <dbReference type="Pfam" id="PF24626"/>
    </source>
</evidence>
<evidence type="ECO:0000256" key="4">
    <source>
        <dbReference type="ARBA" id="ARBA00022759"/>
    </source>
</evidence>
<comment type="caution">
    <text evidence="10">The sequence shown here is derived from an EMBL/GenBank/DDBJ whole genome shotgun (WGS) entry which is preliminary data.</text>
</comment>
<keyword evidence="4" id="KW-0255">Endonuclease</keyword>
<feature type="domain" description="Reverse transcriptase RNase H-like" evidence="8">
    <location>
        <begin position="40"/>
        <end position="134"/>
    </location>
</feature>
<sequence length="1351" mass="155755">MTKLTQKDVMFDWGDKQEAAFQQIKQKLCSAPILALLEGSKDFVVYCDASIQGLGVVLMQREKVITYASSQLKVHEKIYTTHDLKLKAVVFALKIWRHYLYGTKCIVFTDHKSLQHILDQKELNMRQRGWVQALVMTIGLDLPKQILKAQIEARKPENIKNEDVGGMLIENVKNPEAIRMEKLEPNADGTLCLNSRSWLPCYGNLRIIPEWKWDNITMDFVTKLPKSSQGYDTIWVIVDRLTKSAIFMPIREIDPLDKLARMYLKEAEIGQVQLTGLELVQETMERIIQIKQRIQTARDRQKSYTDLRRKPMEFQVRDKVMLKVLKKVRALAYKLELPQELSRVHNTFPVSNLKKCYSDDPLVVPLEVLQLDDKLHFIKEPVEVMDREVKQLRRSRVLIVKVRWNSRRGPEFTWEREDQFRKKYPHLFTKTAPLRSDVSVTHLYSGSFIINSLTEVDIAAKAPNATNTALGMYKLNLVTLDPKDKNNRETHIYHLKHTMEQAAILKEIIKQAKSLNPLDIAFYSACKYVKLIQELLGYVRDTCHDIHKPSEKLVDVTPINKNKTISSMFDAQHELCFLKFVFDMNASSKSMSVKKKNKEEWKPTGKVFTKIGYIWRPTERTFIIVGNACPLTRSTTTNKVPLRVAIPLEVIAQESVVTKVYTRNLRYGLVRGLPKLKFEKDHMFSAYAMGKSKKQSHKPKSEDTNQEKLYLLHMDLCGPIRVANVHGKKYILVIEDDFSWIIRRDNETEFVNQTIRDYYEQVGISHETSVARTPQQNCVFERKPDLSYLHVFGELCYPNNYSDNFGKLQAKPDIVPAANAPRVVDLADSSVSTSINQDAPFTNNATKKMTIFQIDINTTFLNGEYKEEVYVSQPKGFVDQDNPSHVCSGFDALYMESKERLITDVIPFRITNFSKHTLGRKSKLDEDLQGKPVDVTLNHSMIGSLMYLISSRPDLIYAFCLCSRYQDTGMSLTTYADADHVMCQDTRRSTSGRAQFLSDKLVSWSSKKQKSIAISSTEVENEIVELYFVQTEYQLADIFTKPLPREGFNFLIEKLDVPKVYMHQLWDSIHKYENSYSDEDDDNNKHDSRTEGSDQERDSGDDNTQSDSEKRSDSERETNENESGSESDQEKIKEEIKHDEEEEEDEFVKTLSNDSDDEDEKKIKDKAKGDEDEDEGMDYTTNRFNDDVDLRMNEPVNTNEGLIQKEGANVEMIIVQQGNENPKITLNQVIEDSHSHIIEKEVAELKKNDPFNTQVTALVDEHLDSRLGYTKDESMSYILTSITPRIIEQIKSQLPLDSTKEEPEFEVANSDMPQDQKENLGNDDEGPKRNVASKCDWFNKPKQHEDPTDPD</sequence>
<evidence type="ECO:0000256" key="7">
    <source>
        <dbReference type="SAM" id="MobiDB-lite"/>
    </source>
</evidence>
<evidence type="ECO:0000256" key="1">
    <source>
        <dbReference type="ARBA" id="ARBA00022679"/>
    </source>
</evidence>
<feature type="region of interest" description="Disordered" evidence="7">
    <location>
        <begin position="1294"/>
        <end position="1351"/>
    </location>
</feature>
<accession>A0A6L2M8I9</accession>
<keyword evidence="5" id="KW-0378">Hydrolase</keyword>
<keyword evidence="1" id="KW-0808">Transferase</keyword>
<feature type="compositionally biased region" description="Basic and acidic residues" evidence="7">
    <location>
        <begin position="1128"/>
        <end position="1139"/>
    </location>
</feature>
<feature type="compositionally biased region" description="Basic and acidic residues" evidence="7">
    <location>
        <begin position="1160"/>
        <end position="1169"/>
    </location>
</feature>
<feature type="compositionally biased region" description="Basic and acidic residues" evidence="7">
    <location>
        <begin position="1337"/>
        <end position="1351"/>
    </location>
</feature>
<dbReference type="InterPro" id="IPR041373">
    <property type="entry name" value="RT_RNaseH"/>
</dbReference>
<protein>
    <submittedName>
        <fullName evidence="10">Putative reverse transcriptase domain-containing protein</fullName>
    </submittedName>
</protein>
<keyword evidence="3" id="KW-0540">Nuclease</keyword>
<evidence type="ECO:0000256" key="6">
    <source>
        <dbReference type="ARBA" id="ARBA00022918"/>
    </source>
</evidence>